<protein>
    <submittedName>
        <fullName evidence="1">Uncharacterized protein</fullName>
    </submittedName>
</protein>
<evidence type="ECO:0000313" key="1">
    <source>
        <dbReference type="EMBL" id="CAG9797634.1"/>
    </source>
</evidence>
<dbReference type="InterPro" id="IPR027417">
    <property type="entry name" value="P-loop_NTPase"/>
</dbReference>
<reference evidence="1" key="2">
    <citation type="submission" date="2022-10" db="EMBL/GenBank/DDBJ databases">
        <authorList>
            <consortium name="ENA_rothamsted_submissions"/>
            <consortium name="culmorum"/>
            <person name="King R."/>
        </authorList>
    </citation>
    <scope>NUCLEOTIDE SEQUENCE</scope>
</reference>
<keyword evidence="2" id="KW-1185">Reference proteome</keyword>
<dbReference type="PANTHER" id="PTHR46312">
    <property type="entry name" value="NACHT DOMAIN-CONTAINING PROTEIN"/>
    <property type="match status" value="1"/>
</dbReference>
<gene>
    <name evidence="1" type="ORF">CHIRRI_LOCUS623</name>
</gene>
<dbReference type="Proteomes" id="UP001153620">
    <property type="component" value="Chromosome 1"/>
</dbReference>
<dbReference type="EMBL" id="OU895877">
    <property type="protein sequence ID" value="CAG9797634.1"/>
    <property type="molecule type" value="Genomic_DNA"/>
</dbReference>
<organism evidence="1 2">
    <name type="scientific">Chironomus riparius</name>
    <dbReference type="NCBI Taxonomy" id="315576"/>
    <lineage>
        <taxon>Eukaryota</taxon>
        <taxon>Metazoa</taxon>
        <taxon>Ecdysozoa</taxon>
        <taxon>Arthropoda</taxon>
        <taxon>Hexapoda</taxon>
        <taxon>Insecta</taxon>
        <taxon>Pterygota</taxon>
        <taxon>Neoptera</taxon>
        <taxon>Endopterygota</taxon>
        <taxon>Diptera</taxon>
        <taxon>Nematocera</taxon>
        <taxon>Chironomoidea</taxon>
        <taxon>Chironomidae</taxon>
        <taxon>Chironominae</taxon>
        <taxon>Chironomus</taxon>
    </lineage>
</organism>
<accession>A0A9N9RJX2</accession>
<dbReference type="OrthoDB" id="6353678at2759"/>
<dbReference type="InterPro" id="IPR036770">
    <property type="entry name" value="Ankyrin_rpt-contain_sf"/>
</dbReference>
<reference evidence="1" key="1">
    <citation type="submission" date="2022-01" db="EMBL/GenBank/DDBJ databases">
        <authorList>
            <person name="King R."/>
        </authorList>
    </citation>
    <scope>NUCLEOTIDE SEQUENCE</scope>
</reference>
<dbReference type="PANTHER" id="PTHR46312:SF2">
    <property type="entry name" value="NUCLEOTIDE-BINDING OLIGOMERIZATION DOMAIN-CONTAINING PROTEIN 2-LIKE"/>
    <property type="match status" value="1"/>
</dbReference>
<proteinExistence type="predicted"/>
<dbReference type="SUPFAM" id="SSF48403">
    <property type="entry name" value="Ankyrin repeat"/>
    <property type="match status" value="1"/>
</dbReference>
<evidence type="ECO:0000313" key="2">
    <source>
        <dbReference type="Proteomes" id="UP001153620"/>
    </source>
</evidence>
<sequence>MYIIYQNTMDATLEKPQNQWNTFNLTESADLFKLLKELNAMNHQSSSGNILKLKFIVGTNFEELGLKYLKTLEQKFKFKSIVILIAANDGKEFHIYWKSKDIDKFLILKSFNQNDQILYEYVAEFLSKSLNDGHLGTHINFDIISNNYEPELHHIMDSRNYNLLFVASEAGHAKSIDALLKYGLQSQMPEKKLTAQSLALNGGFSDVLLKQLQGNLPFPPFIEIENCSEDLKRFINMCEEVHSIIKSKNLIKLNEILSQNPNIRYFYNQQNESALKSAVTSRAFRIYKFLIERNYNFAPHEDIDEILKPLNLTDKEDLNKIHIQCCKDLPEKHINILIHNTTVTHDDKNENERLELVRKAYRTLNKDPRLRIILQIVAAVKLFHIVFDFCRDSTFGIDPTTNTSTTGIFYYSGRILIAAKQLLNPKTENETYGALAHELCHFAVHEVFENKANPCRKLDYEAKMKFKKILDVCKQNKDKDKIINNVFMSYGINAQPSELVVRPAHLIALYHDQPLVLQQKVKLYPELFEFYEEVIIPEMKTALPKIDAKIAYLPAYTFSVLSDQKQSEVKNAIVVFKNVKVKLGQLFHANSSVFEKLTSNHISQLLSKKIPNFNDPQLRYLEYQINFKWQSLADNLKDKIFNSKLNFQGQVMKFKDLYRLYPLTFHALTHNQIISILSDDQIKIGDEVKSDIDFYIERKFIPEDSKLIDFEYQYGSKYVDNYETREQHKKQRKENKTLETFYREFIKEENSNILDEAKENSHFKTCYFDLCQKGYSFMHKSSTELINQAKNDKILILSSEAGAGKTVTFEQLAIKNKKVSPTQWVSYIDLNSYTDLYKVEGSSINVQVLLEKILSRDSTKNSFEVEIFRESYKSGNLVLVWNGFDEISPTYNNFIINIIKYIRNNTSNIQFVCTRPLYSAQLSKAFKVRAWQLLPFDEEKKQEFLKEYFAFQKVPADKIETYLENFDKIVRKLNYEKLSFAYDFNSPLMLKLLAAIHKNEKLFENSHIYGIFDDFIDAKIRLWLEKDKNNYEHASKLLYKCSLRPFFQKYALLNELQIFSSTTLVLKLRKLQIMQKDFSKDVPIEVICRMGILYINGKNEFQFTHKTLSEFFVAQYFIENIYNVDYVSSDEAELRLELFYHLTHTYGNLQQIITDFMRSFLQIESLNVNKSFNLTISSLLKSKFNNFFIRMLDTNHPQVFEFLIEFFKKDHDLLIDLLHVHKDETFYTAIFNPNYFALSTNPEKISLIARKHLNSNEFEKFINGRNQKGKILFGMHFFKLIGITKSHDSLNFEVMSLKDASYWKFFKKYCGPENQGLFKKLMGKTKGKKLKDNEQHQVLMTALSPKIYLFYNKMFRSSDFDEYKKLWENYENLIPLDQMQNFLGDILVHYFEICGYEVNGHENFLSLLLEKVEKFLTNSEIYEMFLTKSILHGAHWDHICFTKLWDFLKSHTNKYERKMILSKNEVGERHFYFYTSRDDMKDKYSNNQYSYSYYDFTPFKLFHKSIITNFELIKEIYENHFTKIETQNMILKSNEFLYYAIRTANKRPCEKLVAYLQNLFVGNENALKEFLNRKVYPTDLSIYEFIEVFRGLPHSQAKWFDNLAAFDNINIE</sequence>
<dbReference type="SUPFAM" id="SSF52540">
    <property type="entry name" value="P-loop containing nucleoside triphosphate hydrolases"/>
    <property type="match status" value="1"/>
</dbReference>
<name>A0A9N9RJX2_9DIPT</name>